<dbReference type="GO" id="GO:0006099">
    <property type="term" value="P:tricarboxylic acid cycle"/>
    <property type="evidence" value="ECO:0007669"/>
    <property type="project" value="TreeGrafter"/>
</dbReference>
<evidence type="ECO:0008006" key="5">
    <source>
        <dbReference type="Google" id="ProtNLM"/>
    </source>
</evidence>
<dbReference type="InterPro" id="IPR036714">
    <property type="entry name" value="SDH_sf"/>
</dbReference>
<dbReference type="Proteomes" id="UP001054902">
    <property type="component" value="Unassembled WGS sequence"/>
</dbReference>
<sequence>MIRTILLVQRTAKNTSHIQSSPVVLQTIRTYRGDSGDMKHRSQVAETAEDEIVKREEALLKIAEPKYDKIQARHVRMPKLEEIPKASLPFAMQESGDYTLDEMELEVRRKRLVYRAKQRGWLEVDLLLGTWASENVSSLTMDELDQFENFVNLETIDIYNVITLRTDVPEDMKTGDGTGVVERIQDWARSSPLGKNPEKYSSVKRAHNLI</sequence>
<evidence type="ECO:0000256" key="2">
    <source>
        <dbReference type="ARBA" id="ARBA00023186"/>
    </source>
</evidence>
<evidence type="ECO:0000313" key="3">
    <source>
        <dbReference type="EMBL" id="GFH48715.1"/>
    </source>
</evidence>
<dbReference type="EMBL" id="BLLK01000029">
    <property type="protein sequence ID" value="GFH48715.1"/>
    <property type="molecule type" value="Genomic_DNA"/>
</dbReference>
<keyword evidence="2" id="KW-0143">Chaperone</keyword>
<name>A0AAD3CP78_9STRA</name>
<organism evidence="3 4">
    <name type="scientific">Chaetoceros tenuissimus</name>
    <dbReference type="NCBI Taxonomy" id="426638"/>
    <lineage>
        <taxon>Eukaryota</taxon>
        <taxon>Sar</taxon>
        <taxon>Stramenopiles</taxon>
        <taxon>Ochrophyta</taxon>
        <taxon>Bacillariophyta</taxon>
        <taxon>Coscinodiscophyceae</taxon>
        <taxon>Chaetocerotophycidae</taxon>
        <taxon>Chaetocerotales</taxon>
        <taxon>Chaetocerotaceae</taxon>
        <taxon>Chaetoceros</taxon>
    </lineage>
</organism>
<dbReference type="GO" id="GO:0006121">
    <property type="term" value="P:mitochondrial electron transport, succinate to ubiquinone"/>
    <property type="evidence" value="ECO:0007669"/>
    <property type="project" value="TreeGrafter"/>
</dbReference>
<dbReference type="GO" id="GO:0034553">
    <property type="term" value="P:mitochondrial respiratory chain complex II assembly"/>
    <property type="evidence" value="ECO:0007669"/>
    <property type="project" value="TreeGrafter"/>
</dbReference>
<dbReference type="FunFam" id="1.10.150.250:FF:000004">
    <property type="entry name" value="Succinate dehydrogenase assembly factor 2, mitochondrial"/>
    <property type="match status" value="1"/>
</dbReference>
<dbReference type="SUPFAM" id="SSF109910">
    <property type="entry name" value="YgfY-like"/>
    <property type="match status" value="1"/>
</dbReference>
<dbReference type="Pfam" id="PF03937">
    <property type="entry name" value="Sdh5"/>
    <property type="match status" value="1"/>
</dbReference>
<dbReference type="InterPro" id="IPR005631">
    <property type="entry name" value="SDH"/>
</dbReference>
<dbReference type="PANTHER" id="PTHR12469:SF2">
    <property type="entry name" value="SUCCINATE DEHYDROGENASE ASSEMBLY FACTOR 2, MITOCHONDRIAL"/>
    <property type="match status" value="1"/>
</dbReference>
<comment type="caution">
    <text evidence="3">The sequence shown here is derived from an EMBL/GenBank/DDBJ whole genome shotgun (WGS) entry which is preliminary data.</text>
</comment>
<accession>A0AAD3CP78</accession>
<evidence type="ECO:0000313" key="4">
    <source>
        <dbReference type="Proteomes" id="UP001054902"/>
    </source>
</evidence>
<dbReference type="PANTHER" id="PTHR12469">
    <property type="entry name" value="PROTEIN EMI5 HOMOLOG, MITOCHONDRIAL"/>
    <property type="match status" value="1"/>
</dbReference>
<proteinExistence type="predicted"/>
<gene>
    <name evidence="3" type="ORF">CTEN210_05191</name>
</gene>
<dbReference type="GO" id="GO:0005739">
    <property type="term" value="C:mitochondrion"/>
    <property type="evidence" value="ECO:0007669"/>
    <property type="project" value="TreeGrafter"/>
</dbReference>
<protein>
    <recommendedName>
        <fullName evidence="5">Succinate dehydrogenase assembly factor 2, mitochondrial</fullName>
    </recommendedName>
</protein>
<evidence type="ECO:0000256" key="1">
    <source>
        <dbReference type="ARBA" id="ARBA00023128"/>
    </source>
</evidence>
<dbReference type="Gene3D" id="1.10.150.250">
    <property type="entry name" value="Flavinator of succinate dehydrogenase"/>
    <property type="match status" value="1"/>
</dbReference>
<keyword evidence="4" id="KW-1185">Reference proteome</keyword>
<reference evidence="3 4" key="1">
    <citation type="journal article" date="2021" name="Sci. Rep.">
        <title>The genome of the diatom Chaetoceros tenuissimus carries an ancient integrated fragment of an extant virus.</title>
        <authorList>
            <person name="Hongo Y."/>
            <person name="Kimura K."/>
            <person name="Takaki Y."/>
            <person name="Yoshida Y."/>
            <person name="Baba S."/>
            <person name="Kobayashi G."/>
            <person name="Nagasaki K."/>
            <person name="Hano T."/>
            <person name="Tomaru Y."/>
        </authorList>
    </citation>
    <scope>NUCLEOTIDE SEQUENCE [LARGE SCALE GENOMIC DNA]</scope>
    <source>
        <strain evidence="3 4">NIES-3715</strain>
    </source>
</reference>
<keyword evidence="1" id="KW-0496">Mitochondrion</keyword>
<dbReference type="AlphaFoldDB" id="A0AAD3CP78"/>